<dbReference type="EC" id="3.1.6.6" evidence="1"/>
<dbReference type="OrthoDB" id="1956004at2"/>
<evidence type="ECO:0000313" key="1">
    <source>
        <dbReference type="EMBL" id="QEH37157.1"/>
    </source>
</evidence>
<organism evidence="1 2">
    <name type="scientific">Aquisphaera giovannonii</name>
    <dbReference type="NCBI Taxonomy" id="406548"/>
    <lineage>
        <taxon>Bacteria</taxon>
        <taxon>Pseudomonadati</taxon>
        <taxon>Planctomycetota</taxon>
        <taxon>Planctomycetia</taxon>
        <taxon>Isosphaerales</taxon>
        <taxon>Isosphaeraceae</taxon>
        <taxon>Aquisphaera</taxon>
    </lineage>
</organism>
<gene>
    <name evidence="1" type="primary">betC_5</name>
    <name evidence="1" type="ORF">OJF2_57440</name>
</gene>
<dbReference type="InterPro" id="IPR017850">
    <property type="entry name" value="Alkaline_phosphatase_core_sf"/>
</dbReference>
<dbReference type="Gene3D" id="3.40.720.10">
    <property type="entry name" value="Alkaline Phosphatase, subunit A"/>
    <property type="match status" value="1"/>
</dbReference>
<dbReference type="PANTHER" id="PTHR10151">
    <property type="entry name" value="ECTONUCLEOTIDE PYROPHOSPHATASE/PHOSPHODIESTERASE"/>
    <property type="match status" value="1"/>
</dbReference>
<dbReference type="Pfam" id="PF01663">
    <property type="entry name" value="Phosphodiest"/>
    <property type="match status" value="1"/>
</dbReference>
<dbReference type="Proteomes" id="UP000324233">
    <property type="component" value="Chromosome"/>
</dbReference>
<name>A0A5B9W9N9_9BACT</name>
<dbReference type="SUPFAM" id="SSF53649">
    <property type="entry name" value="Alkaline phosphatase-like"/>
    <property type="match status" value="1"/>
</dbReference>
<protein>
    <submittedName>
        <fullName evidence="1">Choline-sulfatase</fullName>
        <ecNumber evidence="1">3.1.6.6</ecNumber>
    </submittedName>
</protein>
<dbReference type="PANTHER" id="PTHR10151:SF120">
    <property type="entry name" value="BIS(5'-ADENOSYL)-TRIPHOSPHATASE"/>
    <property type="match status" value="1"/>
</dbReference>
<evidence type="ECO:0000313" key="2">
    <source>
        <dbReference type="Proteomes" id="UP000324233"/>
    </source>
</evidence>
<dbReference type="AlphaFoldDB" id="A0A5B9W9N9"/>
<sequence length="308" mass="32477">MSRLAWIATVVGLMVMPVRGGEEAVVPRAGHVVIIGVDGLSPDGLLKAKVPVVDRLKREGAWSFHARGVMPTVSSPNWASMIMGAGPEQHGVLSNEWQPGKSSITPTAQAHGGFPTVFGILREQRPKSKIGIFHDWDGFARLVEPGVADVVLNPKGPQATVEKAVEYIMKEKPTLTFIHLDHVDHAGHHDGHGTPQYYAAVAEADRLIGEVLRALERAGMAGDTLVLITADHGGKGKGHGGNTMGELEIPWIVAGPGVARGKEIGSPVNTFDTAATVAAVLGINPPECWIARPVRAAFAASTPTAAAR</sequence>
<dbReference type="GO" id="GO:0047753">
    <property type="term" value="F:choline-sulfatase activity"/>
    <property type="evidence" value="ECO:0007669"/>
    <property type="project" value="UniProtKB-EC"/>
</dbReference>
<dbReference type="InterPro" id="IPR002591">
    <property type="entry name" value="Phosphodiest/P_Trfase"/>
</dbReference>
<dbReference type="RefSeq" id="WP_148596757.1">
    <property type="nucleotide sequence ID" value="NZ_CP042997.1"/>
</dbReference>
<proteinExistence type="predicted"/>
<keyword evidence="2" id="KW-1185">Reference proteome</keyword>
<dbReference type="CDD" id="cd00016">
    <property type="entry name" value="ALP_like"/>
    <property type="match status" value="1"/>
</dbReference>
<accession>A0A5B9W9N9</accession>
<keyword evidence="1" id="KW-0378">Hydrolase</keyword>
<dbReference type="KEGG" id="agv:OJF2_57440"/>
<dbReference type="EMBL" id="CP042997">
    <property type="protein sequence ID" value="QEH37157.1"/>
    <property type="molecule type" value="Genomic_DNA"/>
</dbReference>
<reference evidence="1 2" key="1">
    <citation type="submission" date="2019-08" db="EMBL/GenBank/DDBJ databases">
        <title>Deep-cultivation of Planctomycetes and their phenomic and genomic characterization uncovers novel biology.</title>
        <authorList>
            <person name="Wiegand S."/>
            <person name="Jogler M."/>
            <person name="Boedeker C."/>
            <person name="Pinto D."/>
            <person name="Vollmers J."/>
            <person name="Rivas-Marin E."/>
            <person name="Kohn T."/>
            <person name="Peeters S.H."/>
            <person name="Heuer A."/>
            <person name="Rast P."/>
            <person name="Oberbeckmann S."/>
            <person name="Bunk B."/>
            <person name="Jeske O."/>
            <person name="Meyerdierks A."/>
            <person name="Storesund J.E."/>
            <person name="Kallscheuer N."/>
            <person name="Luecker S."/>
            <person name="Lage O.M."/>
            <person name="Pohl T."/>
            <person name="Merkel B.J."/>
            <person name="Hornburger P."/>
            <person name="Mueller R.-W."/>
            <person name="Bruemmer F."/>
            <person name="Labrenz M."/>
            <person name="Spormann A.M."/>
            <person name="Op den Camp H."/>
            <person name="Overmann J."/>
            <person name="Amann R."/>
            <person name="Jetten M.S.M."/>
            <person name="Mascher T."/>
            <person name="Medema M.H."/>
            <person name="Devos D.P."/>
            <person name="Kaster A.-K."/>
            <person name="Ovreas L."/>
            <person name="Rohde M."/>
            <person name="Galperin M.Y."/>
            <person name="Jogler C."/>
        </authorList>
    </citation>
    <scope>NUCLEOTIDE SEQUENCE [LARGE SCALE GENOMIC DNA]</scope>
    <source>
        <strain evidence="1 2">OJF2</strain>
    </source>
</reference>